<dbReference type="AlphaFoldDB" id="A0A382XD97"/>
<dbReference type="EMBL" id="UINC01166929">
    <property type="protein sequence ID" value="SVD69146.1"/>
    <property type="molecule type" value="Genomic_DNA"/>
</dbReference>
<organism evidence="1">
    <name type="scientific">marine metagenome</name>
    <dbReference type="NCBI Taxonomy" id="408172"/>
    <lineage>
        <taxon>unclassified sequences</taxon>
        <taxon>metagenomes</taxon>
        <taxon>ecological metagenomes</taxon>
    </lineage>
</organism>
<protein>
    <recommendedName>
        <fullName evidence="2">Phytanoyl-CoA dioxygenase</fullName>
    </recommendedName>
</protein>
<reference evidence="1" key="1">
    <citation type="submission" date="2018-05" db="EMBL/GenBank/DDBJ databases">
        <authorList>
            <person name="Lanie J.A."/>
            <person name="Ng W.-L."/>
            <person name="Kazmierczak K.M."/>
            <person name="Andrzejewski T.M."/>
            <person name="Davidsen T.M."/>
            <person name="Wayne K.J."/>
            <person name="Tettelin H."/>
            <person name="Glass J.I."/>
            <person name="Rusch D."/>
            <person name="Podicherti R."/>
            <person name="Tsui H.-C.T."/>
            <person name="Winkler M.E."/>
        </authorList>
    </citation>
    <scope>NUCLEOTIDE SEQUENCE</scope>
</reference>
<feature type="non-terminal residue" evidence="1">
    <location>
        <position position="72"/>
    </location>
</feature>
<gene>
    <name evidence="1" type="ORF">METZ01_LOCUS422000</name>
</gene>
<dbReference type="Gene3D" id="2.60.120.620">
    <property type="entry name" value="q2cbj1_9rhob like domain"/>
    <property type="match status" value="1"/>
</dbReference>
<name>A0A382XD97_9ZZZZ</name>
<sequence>MTTTYAGLISDAQREQYREEGYFLLEDVVPSDDLALLREECRRYIDEADAEMATTKESARGITHQGKRYFVS</sequence>
<evidence type="ECO:0008006" key="2">
    <source>
        <dbReference type="Google" id="ProtNLM"/>
    </source>
</evidence>
<accession>A0A382XD97</accession>
<proteinExistence type="predicted"/>
<evidence type="ECO:0000313" key="1">
    <source>
        <dbReference type="EMBL" id="SVD69146.1"/>
    </source>
</evidence>
<dbReference type="SUPFAM" id="SSF51197">
    <property type="entry name" value="Clavaminate synthase-like"/>
    <property type="match status" value="1"/>
</dbReference>